<reference evidence="3" key="1">
    <citation type="submission" date="2017-08" db="EMBL/GenBank/DDBJ databases">
        <authorList>
            <person name="Grouzdev D.S."/>
            <person name="Gaisin V.A."/>
            <person name="Rysina M.S."/>
            <person name="Gorlenko V.M."/>
        </authorList>
    </citation>
    <scope>NUCLEOTIDE SEQUENCE [LARGE SCALE GENOMIC DNA]</scope>
    <source>
        <strain evidence="3">Kir15-3F</strain>
    </source>
</reference>
<sequence length="243" mass="26415">MLEIEVAAAKIAYHGSGESGDTLEMIERPGGGFSFVLVDGQGTGRGAKTLSNLLATRAISLLKDGARDSAAARAVHDYLYTYRMGQVAATLNILSVDFQNGKIFMARNNPAPFFVIDHTGLRSYNEPSLPIGLQPMTNPNLTELAVRPYTYIVVFSDGLLRAGERYDEDLELVNFLSAWPTEAGHTAQTLTDTILERAIALDRGQPSDDMSILSLAILPRDQAISVRRMCASLPFEAPTWPAP</sequence>
<dbReference type="Gene3D" id="3.60.40.10">
    <property type="entry name" value="PPM-type phosphatase domain"/>
    <property type="match status" value="1"/>
</dbReference>
<dbReference type="SUPFAM" id="SSF81606">
    <property type="entry name" value="PP2C-like"/>
    <property type="match status" value="1"/>
</dbReference>
<name>A0A2A6RF96_9CHLR</name>
<dbReference type="InterPro" id="IPR001932">
    <property type="entry name" value="PPM-type_phosphatase-like_dom"/>
</dbReference>
<dbReference type="EMBL" id="NQWI01000131">
    <property type="protein sequence ID" value="PDW01530.1"/>
    <property type="molecule type" value="Genomic_DNA"/>
</dbReference>
<organism evidence="2 3">
    <name type="scientific">Candidatus Viridilinea mediisalina</name>
    <dbReference type="NCBI Taxonomy" id="2024553"/>
    <lineage>
        <taxon>Bacteria</taxon>
        <taxon>Bacillati</taxon>
        <taxon>Chloroflexota</taxon>
        <taxon>Chloroflexia</taxon>
        <taxon>Chloroflexales</taxon>
        <taxon>Chloroflexineae</taxon>
        <taxon>Oscillochloridaceae</taxon>
        <taxon>Candidatus Viridilinea</taxon>
    </lineage>
</organism>
<dbReference type="PANTHER" id="PTHR35801:SF1">
    <property type="entry name" value="PHOSPHOSERINE PHOSPHATASE RSBX"/>
    <property type="match status" value="1"/>
</dbReference>
<dbReference type="InterPro" id="IPR039248">
    <property type="entry name" value="Ptase_RsbX"/>
</dbReference>
<comment type="caution">
    <text evidence="2">The sequence shown here is derived from an EMBL/GenBank/DDBJ whole genome shotgun (WGS) entry which is preliminary data.</text>
</comment>
<dbReference type="Pfam" id="PF07228">
    <property type="entry name" value="SpoIIE"/>
    <property type="match status" value="1"/>
</dbReference>
<dbReference type="RefSeq" id="WP_097645607.1">
    <property type="nucleotide sequence ID" value="NZ_NQWI01000131.1"/>
</dbReference>
<evidence type="ECO:0000259" key="1">
    <source>
        <dbReference type="Pfam" id="PF07228"/>
    </source>
</evidence>
<accession>A0A2A6RF96</accession>
<dbReference type="OrthoDB" id="9763774at2"/>
<gene>
    <name evidence="2" type="ORF">CJ255_18655</name>
</gene>
<feature type="domain" description="PPM-type phosphatase" evidence="1">
    <location>
        <begin position="29"/>
        <end position="215"/>
    </location>
</feature>
<evidence type="ECO:0000313" key="3">
    <source>
        <dbReference type="Proteomes" id="UP000220527"/>
    </source>
</evidence>
<protein>
    <submittedName>
        <fullName evidence="2">Stage II sporulation protein E</fullName>
    </submittedName>
</protein>
<keyword evidence="3" id="KW-1185">Reference proteome</keyword>
<evidence type="ECO:0000313" key="2">
    <source>
        <dbReference type="EMBL" id="PDW01530.1"/>
    </source>
</evidence>
<dbReference type="Proteomes" id="UP000220527">
    <property type="component" value="Unassembled WGS sequence"/>
</dbReference>
<dbReference type="PANTHER" id="PTHR35801">
    <property type="entry name" value="PHOSPHOSERINE PHOSPHATASE RSBX"/>
    <property type="match status" value="1"/>
</dbReference>
<dbReference type="AlphaFoldDB" id="A0A2A6RF96"/>
<proteinExistence type="predicted"/>
<dbReference type="InterPro" id="IPR036457">
    <property type="entry name" value="PPM-type-like_dom_sf"/>
</dbReference>